<evidence type="ECO:0000256" key="6">
    <source>
        <dbReference type="ARBA" id="ARBA00023002"/>
    </source>
</evidence>
<keyword evidence="10" id="KW-1185">Reference proteome</keyword>
<accession>U3P587</accession>
<keyword evidence="3" id="KW-0288">FMN</keyword>
<reference evidence="9 10" key="1">
    <citation type="journal article" date="2013" name="Genome Announc.">
        <title>Complete Genome Sequence of Leifsonia xyli subsp. cynodontis Strain DSM46306, a Gram-Positive Bacterial Pathogen of Grasses.</title>
        <authorList>
            <person name="Monteiro-Vitorello C.B."/>
            <person name="Zerillo M.M."/>
            <person name="Van Sluys M.A."/>
            <person name="Camargo L.E."/>
            <person name="Kitajima J.P."/>
        </authorList>
    </citation>
    <scope>NUCLEOTIDE SEQUENCE [LARGE SCALE GENOMIC DNA]</scope>
    <source>
        <strain evidence="9 10">DSM 46306</strain>
    </source>
</reference>
<evidence type="ECO:0000313" key="10">
    <source>
        <dbReference type="Proteomes" id="UP000016743"/>
    </source>
</evidence>
<keyword evidence="6" id="KW-0560">Oxidoreductase</keyword>
<evidence type="ECO:0000259" key="8">
    <source>
        <dbReference type="Pfam" id="PF01207"/>
    </source>
</evidence>
<evidence type="ECO:0000256" key="3">
    <source>
        <dbReference type="ARBA" id="ARBA00022643"/>
    </source>
</evidence>
<keyword evidence="2" id="KW-0285">Flavoprotein</keyword>
<dbReference type="Gene3D" id="1.10.1200.80">
    <property type="entry name" value="Putative flavin oxidoreducatase, domain 2"/>
    <property type="match status" value="1"/>
</dbReference>
<evidence type="ECO:0000256" key="4">
    <source>
        <dbReference type="ARBA" id="ARBA00022694"/>
    </source>
</evidence>
<dbReference type="GO" id="GO:0003723">
    <property type="term" value="F:RNA binding"/>
    <property type="evidence" value="ECO:0007669"/>
    <property type="project" value="TreeGrafter"/>
</dbReference>
<dbReference type="InterPro" id="IPR018517">
    <property type="entry name" value="tRNA_hU_synthase_CS"/>
</dbReference>
<feature type="domain" description="DUS-like FMN-binding" evidence="8">
    <location>
        <begin position="38"/>
        <end position="347"/>
    </location>
</feature>
<name>U3P587_LEIXC</name>
<dbReference type="HOGENOM" id="CLU_013299_0_0_11"/>
<dbReference type="AlphaFoldDB" id="U3P587"/>
<proteinExistence type="predicted"/>
<evidence type="ECO:0000313" key="9">
    <source>
        <dbReference type="EMBL" id="AGW41470.1"/>
    </source>
</evidence>
<feature type="region of interest" description="Disordered" evidence="7">
    <location>
        <begin position="362"/>
        <end position="384"/>
    </location>
</feature>
<dbReference type="Gene3D" id="3.20.20.70">
    <property type="entry name" value="Aldolase class I"/>
    <property type="match status" value="1"/>
</dbReference>
<keyword evidence="5" id="KW-0521">NADP</keyword>
<dbReference type="PROSITE" id="PS01136">
    <property type="entry name" value="UPF0034"/>
    <property type="match status" value="1"/>
</dbReference>
<comment type="cofactor">
    <cofactor evidence="1">
        <name>FMN</name>
        <dbReference type="ChEBI" id="CHEBI:58210"/>
    </cofactor>
</comment>
<dbReference type="EMBL" id="CP006734">
    <property type="protein sequence ID" value="AGW41470.1"/>
    <property type="molecule type" value="Genomic_DNA"/>
</dbReference>
<dbReference type="CDD" id="cd02801">
    <property type="entry name" value="DUS_like_FMN"/>
    <property type="match status" value="1"/>
</dbReference>
<evidence type="ECO:0000256" key="7">
    <source>
        <dbReference type="SAM" id="MobiDB-lite"/>
    </source>
</evidence>
<dbReference type="InterPro" id="IPR024036">
    <property type="entry name" value="tRNA-dHydroUridine_Synthase_C"/>
</dbReference>
<dbReference type="eggNOG" id="COG0042">
    <property type="taxonomic scope" value="Bacteria"/>
</dbReference>
<dbReference type="InterPro" id="IPR013785">
    <property type="entry name" value="Aldolase_TIM"/>
</dbReference>
<dbReference type="InterPro" id="IPR035587">
    <property type="entry name" value="DUS-like_FMN-bd"/>
</dbReference>
<dbReference type="PATRIC" id="fig|1389489.3.peg.1348"/>
<evidence type="ECO:0000256" key="1">
    <source>
        <dbReference type="ARBA" id="ARBA00001917"/>
    </source>
</evidence>
<sequence length="408" mass="43484">MSTTTLTPSATLRGDTPSAGAAAKLAIGPLELDVPVVLAPMAGITNTAFRRLCREFGAGLYVSEMITSRALVERTPESLRLIAHHESETPRSIQLYGVDPKTVREAVTLLVAEDRADHIDLNFGCPVPKVTRKGGGAALPWKLGLFREIVEGAVAAAEDIPLTVKMRKGIDSDHLTYLEAARAAEGAGVASIALHARTAAEFYSGHADWSAIRTLKETIAGTPVLGNGDIWSAADAVRMVEETGCDGVVVGRGCLGRPWLFGDLAAAFKARAGELSADEAASAQARPTLGEVAATFRRLAELLVEFFDSEERGCRDIRKHVAWYFKGYPVGGDLRAGLATVDTLAHLDDFLATLDTDQEYPGEAAEGQRGRAGSPKRPTLPEGWLNSRELDVEGRFEIAEAEAHNSGG</sequence>
<dbReference type="PANTHER" id="PTHR45846">
    <property type="entry name" value="TRNA-DIHYDROURIDINE(47) SYNTHASE [NAD(P)(+)]-LIKE"/>
    <property type="match status" value="1"/>
</dbReference>
<dbReference type="NCBIfam" id="TIGR00737">
    <property type="entry name" value="nifR3_yhdG"/>
    <property type="match status" value="1"/>
</dbReference>
<protein>
    <recommendedName>
        <fullName evidence="8">DUS-like FMN-binding domain-containing protein</fullName>
    </recommendedName>
</protein>
<feature type="compositionally biased region" description="Low complexity" evidence="7">
    <location>
        <begin position="362"/>
        <end position="373"/>
    </location>
</feature>
<gene>
    <name evidence="9" type="ORF">O159_14040</name>
</gene>
<evidence type="ECO:0000256" key="2">
    <source>
        <dbReference type="ARBA" id="ARBA00022630"/>
    </source>
</evidence>
<dbReference type="GO" id="GO:0050660">
    <property type="term" value="F:flavin adenine dinucleotide binding"/>
    <property type="evidence" value="ECO:0007669"/>
    <property type="project" value="InterPro"/>
</dbReference>
<dbReference type="KEGG" id="lxy:O159_14040"/>
<dbReference type="SUPFAM" id="SSF51395">
    <property type="entry name" value="FMN-linked oxidoreductases"/>
    <property type="match status" value="1"/>
</dbReference>
<organism evidence="9 10">
    <name type="scientific">Leifsonia xyli subsp. cynodontis DSM 46306</name>
    <dbReference type="NCBI Taxonomy" id="1389489"/>
    <lineage>
        <taxon>Bacteria</taxon>
        <taxon>Bacillati</taxon>
        <taxon>Actinomycetota</taxon>
        <taxon>Actinomycetes</taxon>
        <taxon>Micrococcales</taxon>
        <taxon>Microbacteriaceae</taxon>
        <taxon>Leifsonia</taxon>
    </lineage>
</organism>
<dbReference type="PANTHER" id="PTHR45846:SF1">
    <property type="entry name" value="TRNA-DIHYDROURIDINE(47) SYNTHASE [NAD(P)(+)]-LIKE"/>
    <property type="match status" value="1"/>
</dbReference>
<dbReference type="InterPro" id="IPR004652">
    <property type="entry name" value="DusB-like"/>
</dbReference>
<dbReference type="Proteomes" id="UP000016743">
    <property type="component" value="Chromosome"/>
</dbReference>
<dbReference type="STRING" id="1389489.O159_14040"/>
<dbReference type="Pfam" id="PF01207">
    <property type="entry name" value="Dus"/>
    <property type="match status" value="1"/>
</dbReference>
<dbReference type="RefSeq" id="WP_021754922.1">
    <property type="nucleotide sequence ID" value="NC_022438.1"/>
</dbReference>
<keyword evidence="4" id="KW-0819">tRNA processing</keyword>
<dbReference type="GO" id="GO:0017150">
    <property type="term" value="F:tRNA dihydrouridine synthase activity"/>
    <property type="evidence" value="ECO:0007669"/>
    <property type="project" value="InterPro"/>
</dbReference>
<evidence type="ECO:0000256" key="5">
    <source>
        <dbReference type="ARBA" id="ARBA00022857"/>
    </source>
</evidence>